<dbReference type="AlphaFoldDB" id="A0A067S5K6"/>
<feature type="region of interest" description="Disordered" evidence="1">
    <location>
        <begin position="394"/>
        <end position="459"/>
    </location>
</feature>
<dbReference type="HOGENOM" id="CLU_595870_0_0_1"/>
<keyword evidence="4" id="KW-1185">Reference proteome</keyword>
<reference evidence="4" key="1">
    <citation type="journal article" date="2014" name="Proc. Natl. Acad. Sci. U.S.A.">
        <title>Extensive sampling of basidiomycete genomes demonstrates inadequacy of the white-rot/brown-rot paradigm for wood decay fungi.</title>
        <authorList>
            <person name="Riley R."/>
            <person name="Salamov A.A."/>
            <person name="Brown D.W."/>
            <person name="Nagy L.G."/>
            <person name="Floudas D."/>
            <person name="Held B.W."/>
            <person name="Levasseur A."/>
            <person name="Lombard V."/>
            <person name="Morin E."/>
            <person name="Otillar R."/>
            <person name="Lindquist E.A."/>
            <person name="Sun H."/>
            <person name="LaButti K.M."/>
            <person name="Schmutz J."/>
            <person name="Jabbour D."/>
            <person name="Luo H."/>
            <person name="Baker S.E."/>
            <person name="Pisabarro A.G."/>
            <person name="Walton J.D."/>
            <person name="Blanchette R.A."/>
            <person name="Henrissat B."/>
            <person name="Martin F."/>
            <person name="Cullen D."/>
            <person name="Hibbett D.S."/>
            <person name="Grigoriev I.V."/>
        </authorList>
    </citation>
    <scope>NUCLEOTIDE SEQUENCE [LARGE SCALE GENOMIC DNA]</scope>
    <source>
        <strain evidence="4">CBS 339.88</strain>
    </source>
</reference>
<evidence type="ECO:0000313" key="4">
    <source>
        <dbReference type="Proteomes" id="UP000027222"/>
    </source>
</evidence>
<feature type="region of interest" description="Disordered" evidence="1">
    <location>
        <begin position="280"/>
        <end position="301"/>
    </location>
</feature>
<dbReference type="STRING" id="685588.A0A067S5K6"/>
<feature type="compositionally biased region" description="Polar residues" evidence="1">
    <location>
        <begin position="291"/>
        <end position="301"/>
    </location>
</feature>
<dbReference type="OrthoDB" id="2686689at2759"/>
<feature type="domain" description="Integrase core" evidence="2">
    <location>
        <begin position="2"/>
        <end position="57"/>
    </location>
</feature>
<evidence type="ECO:0000313" key="3">
    <source>
        <dbReference type="EMBL" id="KDR65162.1"/>
    </source>
</evidence>
<evidence type="ECO:0000256" key="1">
    <source>
        <dbReference type="SAM" id="MobiDB-lite"/>
    </source>
</evidence>
<evidence type="ECO:0000259" key="2">
    <source>
        <dbReference type="Pfam" id="PF24764"/>
    </source>
</evidence>
<accession>A0A067S5K6</accession>
<organism evidence="3 4">
    <name type="scientific">Galerina marginata (strain CBS 339.88)</name>
    <dbReference type="NCBI Taxonomy" id="685588"/>
    <lineage>
        <taxon>Eukaryota</taxon>
        <taxon>Fungi</taxon>
        <taxon>Dikarya</taxon>
        <taxon>Basidiomycota</taxon>
        <taxon>Agaricomycotina</taxon>
        <taxon>Agaricomycetes</taxon>
        <taxon>Agaricomycetidae</taxon>
        <taxon>Agaricales</taxon>
        <taxon>Agaricineae</taxon>
        <taxon>Strophariaceae</taxon>
        <taxon>Galerina</taxon>
    </lineage>
</organism>
<sequence length="459" mass="49784">MHLEEIGLLDMENQIHRVALFLVFQSRIQKSLDRTTASWNAHKIRTAGNRTPIAIYELSRETAIREGYWTGDPGDDIDNVDDFYGYDDGAGIVPPAAEAAGDPIAPRSDHFATDDEAHRAGIFVNNDDEIHEAKEILSDLDLTADDGNWGIDTFCEAILRLSAHPALHRLLQRFRRPLPSPVSISPGALVDPAASTPSSMPTRHAQVAVRLPAAIRIAHTIVCTNECRARVFVKAPGGLKAVEELVITIKDPHVIGLDVRPPANVVAKSNLEESIKISSLRRRRSLTISRPGSSTPSHSQLQLEAAAYDPAARNRLAGGHRYHHPPACSSPLSPCPHHLNPTSNRRDAPPAPPAIQSMDGRAAVSTIPSRRRHRRLRPSMLVDIAGLVVRLTAGAGAGGTGDRVRGAGCERGSKEPRRRRTYPTRTPSSDDADSGLDCPVVPPPPIARHRRPSSRGLGS</sequence>
<proteinExistence type="predicted"/>
<feature type="compositionally biased region" description="Low complexity" evidence="1">
    <location>
        <begin position="325"/>
        <end position="341"/>
    </location>
</feature>
<name>A0A067S5K6_GALM3</name>
<dbReference type="Pfam" id="PF24764">
    <property type="entry name" value="rva_4"/>
    <property type="match status" value="1"/>
</dbReference>
<feature type="region of interest" description="Disordered" evidence="1">
    <location>
        <begin position="316"/>
        <end position="375"/>
    </location>
</feature>
<dbReference type="EMBL" id="KL142491">
    <property type="protein sequence ID" value="KDR65162.1"/>
    <property type="molecule type" value="Genomic_DNA"/>
</dbReference>
<dbReference type="InterPro" id="IPR058913">
    <property type="entry name" value="Integrase_dom_put"/>
</dbReference>
<gene>
    <name evidence="3" type="ORF">GALMADRAFT_162466</name>
</gene>
<dbReference type="Proteomes" id="UP000027222">
    <property type="component" value="Unassembled WGS sequence"/>
</dbReference>
<protein>
    <recommendedName>
        <fullName evidence="2">Integrase core domain-containing protein</fullName>
    </recommendedName>
</protein>